<reference evidence="1 2" key="1">
    <citation type="journal article" date="2023" name="Antonie Van Leeuwenhoek">
        <title>Mesoterricola silvestris gen. nov., sp. nov., Mesoterricola sediminis sp. nov., Geothrix oryzae sp. nov., Geothrix edaphica sp. nov., Geothrix rubra sp. nov., and Geothrix limicola sp. nov., six novel members of Acidobacteriota isolated from soils.</title>
        <authorList>
            <person name="Itoh H."/>
            <person name="Sugisawa Y."/>
            <person name="Mise K."/>
            <person name="Xu Z."/>
            <person name="Kuniyasu M."/>
            <person name="Ushijima N."/>
            <person name="Kawano K."/>
            <person name="Kobayashi E."/>
            <person name="Shiratori Y."/>
            <person name="Masuda Y."/>
            <person name="Senoo K."/>
        </authorList>
    </citation>
    <scope>NUCLEOTIDE SEQUENCE [LARGE SCALE GENOMIC DNA]</scope>
    <source>
        <strain evidence="1 2">Red804</strain>
    </source>
</reference>
<dbReference type="EMBL" id="BSDE01000008">
    <property type="protein sequence ID" value="GLH74719.1"/>
    <property type="molecule type" value="Genomic_DNA"/>
</dbReference>
<dbReference type="Gene3D" id="3.40.50.10320">
    <property type="entry name" value="LmbE-like"/>
    <property type="match status" value="1"/>
</dbReference>
<dbReference type="SUPFAM" id="SSF102588">
    <property type="entry name" value="LmbE-like"/>
    <property type="match status" value="1"/>
</dbReference>
<dbReference type="PANTHER" id="PTHR12993:SF11">
    <property type="entry name" value="N-ACETYLGLUCOSAMINYL-PHOSPHATIDYLINOSITOL DE-N-ACETYLASE"/>
    <property type="match status" value="1"/>
</dbReference>
<protein>
    <recommendedName>
        <fullName evidence="3">PIG-L family deacetylase</fullName>
    </recommendedName>
</protein>
<dbReference type="InterPro" id="IPR003737">
    <property type="entry name" value="GlcNAc_PI_deacetylase-related"/>
</dbReference>
<name>A0ABQ5QJH2_9BACT</name>
<proteinExistence type="predicted"/>
<dbReference type="RefSeq" id="WP_285577319.1">
    <property type="nucleotide sequence ID" value="NZ_BSDE01000008.1"/>
</dbReference>
<evidence type="ECO:0008006" key="3">
    <source>
        <dbReference type="Google" id="ProtNLM"/>
    </source>
</evidence>
<organism evidence="1 2">
    <name type="scientific">Geothrix limicola</name>
    <dbReference type="NCBI Taxonomy" id="2927978"/>
    <lineage>
        <taxon>Bacteria</taxon>
        <taxon>Pseudomonadati</taxon>
        <taxon>Acidobacteriota</taxon>
        <taxon>Holophagae</taxon>
        <taxon>Holophagales</taxon>
        <taxon>Holophagaceae</taxon>
        <taxon>Geothrix</taxon>
    </lineage>
</organism>
<dbReference type="Proteomes" id="UP001165069">
    <property type="component" value="Unassembled WGS sequence"/>
</dbReference>
<dbReference type="InterPro" id="IPR024078">
    <property type="entry name" value="LmbE-like_dom_sf"/>
</dbReference>
<dbReference type="Pfam" id="PF02585">
    <property type="entry name" value="PIG-L"/>
    <property type="match status" value="1"/>
</dbReference>
<dbReference type="PANTHER" id="PTHR12993">
    <property type="entry name" value="N-ACETYLGLUCOSAMINYL-PHOSPHATIDYLINOSITOL DE-N-ACETYLASE-RELATED"/>
    <property type="match status" value="1"/>
</dbReference>
<evidence type="ECO:0000313" key="2">
    <source>
        <dbReference type="Proteomes" id="UP001165069"/>
    </source>
</evidence>
<keyword evidence="2" id="KW-1185">Reference proteome</keyword>
<gene>
    <name evidence="1" type="ORF">GETHLI_32210</name>
</gene>
<accession>A0ABQ5QJH2</accession>
<evidence type="ECO:0000313" key="1">
    <source>
        <dbReference type="EMBL" id="GLH74719.1"/>
    </source>
</evidence>
<comment type="caution">
    <text evidence="1">The sequence shown here is derived from an EMBL/GenBank/DDBJ whole genome shotgun (WGS) entry which is preliminary data.</text>
</comment>
<sequence length="286" mass="30908">MSHPYRTYVQDLARVQDTARALPLGAFTSPVPVHPGTDAPLVMVFSPHPDDESIVGALPLRLLREAGQRVLVVAVTQGSNAARQAARLEEMRGACAFLGFDLVTTQEHGLAGINPKGRQDAPEAWAKAVAIIANLLSTHRPKTVCFPHLGDANSTHQGTHLLVVDALRSLGPDFKCRVVETEFWAPMEKPNLMIESTVEDVADLVAAITFHKGEVARNPYHLHLPAWMGDNVRRGGELVGGQGGAAPDFHFATLYGLRIWNGAELLPAEPETRILSAEADLTSLFA</sequence>